<organism evidence="1">
    <name type="scientific">uncultured marine thaumarchaeote KM3_196_E01</name>
    <dbReference type="NCBI Taxonomy" id="1456085"/>
    <lineage>
        <taxon>Archaea</taxon>
        <taxon>Nitrososphaerota</taxon>
        <taxon>environmental samples</taxon>
    </lineage>
</organism>
<dbReference type="EMBL" id="KF900781">
    <property type="protein sequence ID" value="AIF06797.1"/>
    <property type="molecule type" value="Genomic_DNA"/>
</dbReference>
<dbReference type="AlphaFoldDB" id="A0A075GWZ5"/>
<sequence>MTKQPLFSAMTTDFDVDIKNFKEILNELELRTHTKNGYRFSPDAKMAAGWWFFEIYMEQEFVRKIIESDLTSKRKRRDNILKYIEEQLKKRKSKARIRFFDDYPLMRRYWSWLMK</sequence>
<proteinExistence type="predicted"/>
<reference evidence="1" key="1">
    <citation type="journal article" date="2014" name="Genome Biol. Evol.">
        <title>Pangenome evidence for extensive interdomain horizontal transfer affecting lineage core and shell genes in uncultured planktonic thaumarchaeota and euryarchaeota.</title>
        <authorList>
            <person name="Deschamps P."/>
            <person name="Zivanovic Y."/>
            <person name="Moreira D."/>
            <person name="Rodriguez-Valera F."/>
            <person name="Lopez-Garcia P."/>
        </authorList>
    </citation>
    <scope>NUCLEOTIDE SEQUENCE</scope>
</reference>
<accession>A0A075GWZ5</accession>
<name>A0A075GWZ5_9ARCH</name>
<evidence type="ECO:0000313" key="1">
    <source>
        <dbReference type="EMBL" id="AIF06797.1"/>
    </source>
</evidence>
<protein>
    <submittedName>
        <fullName evidence="1">Uncharacterized protein</fullName>
    </submittedName>
</protein>